<evidence type="ECO:0000313" key="2">
    <source>
        <dbReference type="Proteomes" id="UP000181898"/>
    </source>
</evidence>
<organism evidence="1 2">
    <name type="scientific">Tenacibaculum todarodis</name>
    <dbReference type="NCBI Taxonomy" id="1850252"/>
    <lineage>
        <taxon>Bacteria</taxon>
        <taxon>Pseudomonadati</taxon>
        <taxon>Bacteroidota</taxon>
        <taxon>Flavobacteriia</taxon>
        <taxon>Flavobacteriales</taxon>
        <taxon>Flavobacteriaceae</taxon>
        <taxon>Tenacibaculum</taxon>
    </lineage>
</organism>
<gene>
    <name evidence="1" type="ORF">LPB136_08515</name>
</gene>
<sequence length="281" mass="32800">MRIQIIILILIANFAFGQEKVTIDKDIVKYEIKDEFNRFDNIANELKSYKSLDIESNDKSNIKILNRYSTGFTGHTISIIIDKKLNVVKANYEYWTDVAEIGTEYKVDSIDLKLNQNPFEKINGLRGQYTMQVKKVSLDGELLEKIIFKGKFKTFKGIDKSSSDYLWALKQNKVFYGITNENGVYLRPDKMPSLKSDHKILTEKIKKIQGYKPEKIRAFVIINEKGKIEKEPFRFFGEFRKLNNETQKQVKELLIEFTEWYPACVNEKEVKSQIPIVIGIK</sequence>
<name>A0A1L3JJX7_9FLAO</name>
<dbReference type="KEGG" id="ten:LPB136_08515"/>
<protein>
    <submittedName>
        <fullName evidence="1">Uncharacterized protein</fullName>
    </submittedName>
</protein>
<accession>A0A1L3JJX7</accession>
<dbReference type="RefSeq" id="WP_072555920.1">
    <property type="nucleotide sequence ID" value="NZ_CP018155.1"/>
</dbReference>
<dbReference type="Proteomes" id="UP000181898">
    <property type="component" value="Chromosome"/>
</dbReference>
<dbReference type="AlphaFoldDB" id="A0A1L3JJX7"/>
<keyword evidence="2" id="KW-1185">Reference proteome</keyword>
<dbReference type="STRING" id="1850252.LPB136_08515"/>
<reference evidence="1 2" key="1">
    <citation type="submission" date="2016-11" db="EMBL/GenBank/DDBJ databases">
        <title>Tenacibaculum sp. LPB0136, isolated from marine environment.</title>
        <authorList>
            <person name="Kim E."/>
            <person name="Yi H."/>
        </authorList>
    </citation>
    <scope>NUCLEOTIDE SEQUENCE [LARGE SCALE GENOMIC DNA]</scope>
    <source>
        <strain evidence="1 2">LPB0136</strain>
    </source>
</reference>
<evidence type="ECO:0000313" key="1">
    <source>
        <dbReference type="EMBL" id="APG65393.1"/>
    </source>
</evidence>
<dbReference type="EMBL" id="CP018155">
    <property type="protein sequence ID" value="APG65393.1"/>
    <property type="molecule type" value="Genomic_DNA"/>
</dbReference>
<proteinExistence type="predicted"/>
<dbReference type="OrthoDB" id="1419689at2"/>